<keyword evidence="5" id="KW-0698">rRNA processing</keyword>
<dbReference type="AlphaFoldDB" id="D5E5X5"/>
<reference evidence="7" key="1">
    <citation type="submission" date="2010-03" db="EMBL/GenBank/DDBJ databases">
        <title>The complete genome of Mycoplasma crocodyli MP145.</title>
        <authorList>
            <person name="Glass J.I."/>
            <person name="Durkin A.S."/>
            <person name="Hostetler J."/>
            <person name="Jackson J."/>
            <person name="Johnson J."/>
            <person name="May M.A."/>
            <person name="Paralanov V."/>
            <person name="Radune D."/>
            <person name="Szczypinski B."/>
            <person name="Brown D.R."/>
        </authorList>
    </citation>
    <scope>NUCLEOTIDE SEQUENCE [LARGE SCALE GENOMIC DNA]</scope>
    <source>
        <strain evidence="7">ATCC 51981 / MP145</strain>
    </source>
</reference>
<dbReference type="InterPro" id="IPR029028">
    <property type="entry name" value="Alpha/beta_knot_MTases"/>
</dbReference>
<gene>
    <name evidence="5" type="primary">rlmH</name>
    <name evidence="6" type="ordered locus">MCRO_0549</name>
</gene>
<dbReference type="SUPFAM" id="SSF75217">
    <property type="entry name" value="alpha/beta knot"/>
    <property type="match status" value="1"/>
</dbReference>
<keyword evidence="3 5" id="KW-0949">S-adenosyl-L-methionine</keyword>
<reference evidence="6 7" key="3">
    <citation type="journal article" date="2011" name="J. Bacteriol.">
        <title>Genome sequences of Mycoplasma alligatoris A21JP2T and Mycoplasma crocodyli MP145T.</title>
        <authorList>
            <person name="Brown D.R."/>
            <person name="Farmerie W.G."/>
            <person name="May M."/>
            <person name="Benders G.A."/>
            <person name="Durkin A.S."/>
            <person name="Hlavinka K."/>
            <person name="Hostetler J."/>
            <person name="Jackson J."/>
            <person name="Johnson J."/>
            <person name="Miller R.H."/>
            <person name="Paralanov V."/>
            <person name="Radune D."/>
            <person name="Szczypinski B."/>
            <person name="Glass J.I."/>
        </authorList>
    </citation>
    <scope>NUCLEOTIDE SEQUENCE [LARGE SCALE GENOMIC DNA]</scope>
    <source>
        <strain evidence="7">ATCC 51981 / MP145</strain>
    </source>
</reference>
<comment type="function">
    <text evidence="5">Specifically methylates the pseudouridine at position 1915 (m3Psi1915) in 23S rRNA.</text>
</comment>
<evidence type="ECO:0000256" key="2">
    <source>
        <dbReference type="ARBA" id="ARBA00022679"/>
    </source>
</evidence>
<dbReference type="RefSeq" id="WP_013054331.1">
    <property type="nucleotide sequence ID" value="NC_014014.1"/>
</dbReference>
<dbReference type="CDD" id="cd18081">
    <property type="entry name" value="RlmH-like"/>
    <property type="match status" value="1"/>
</dbReference>
<organism evidence="6 7">
    <name type="scientific">Mycoplasma crocodyli (strain ATCC 51981 / MP145)</name>
    <dbReference type="NCBI Taxonomy" id="512564"/>
    <lineage>
        <taxon>Bacteria</taxon>
        <taxon>Bacillati</taxon>
        <taxon>Mycoplasmatota</taxon>
        <taxon>Mollicutes</taxon>
        <taxon>Mycoplasmataceae</taxon>
        <taxon>Mycoplasma</taxon>
    </lineage>
</organism>
<feature type="binding site" evidence="5">
    <location>
        <begin position="113"/>
        <end position="118"/>
    </location>
    <ligand>
        <name>S-adenosyl-L-methionine</name>
        <dbReference type="ChEBI" id="CHEBI:59789"/>
    </ligand>
</feature>
<dbReference type="GO" id="GO:0005737">
    <property type="term" value="C:cytoplasm"/>
    <property type="evidence" value="ECO:0007669"/>
    <property type="project" value="UniProtKB-SubCell"/>
</dbReference>
<evidence type="ECO:0000256" key="3">
    <source>
        <dbReference type="ARBA" id="ARBA00022691"/>
    </source>
</evidence>
<evidence type="ECO:0000256" key="5">
    <source>
        <dbReference type="HAMAP-Rule" id="MF_00658"/>
    </source>
</evidence>
<keyword evidence="1 5" id="KW-0489">Methyltransferase</keyword>
<comment type="similarity">
    <text evidence="4 5">Belongs to the RNA methyltransferase RlmH family.</text>
</comment>
<evidence type="ECO:0000313" key="6">
    <source>
        <dbReference type="EMBL" id="ADE19554.1"/>
    </source>
</evidence>
<protein>
    <recommendedName>
        <fullName evidence="5">Ribosomal RNA large subunit methyltransferase H</fullName>
        <ecNumber evidence="5">2.1.1.177</ecNumber>
    </recommendedName>
    <alternativeName>
        <fullName evidence="5">23S rRNA (pseudouridine1915-N3)-methyltransferase</fullName>
    </alternativeName>
    <alternativeName>
        <fullName evidence="5">23S rRNA m3Psi1915 methyltransferase</fullName>
    </alternativeName>
    <alternativeName>
        <fullName evidence="5">rRNA (pseudouridine-N3-)-methyltransferase RlmH</fullName>
    </alternativeName>
</protein>
<dbReference type="Proteomes" id="UP000001845">
    <property type="component" value="Chromosome"/>
</dbReference>
<dbReference type="GO" id="GO:0070038">
    <property type="term" value="F:rRNA (pseudouridine-N3-)-methyltransferase activity"/>
    <property type="evidence" value="ECO:0007669"/>
    <property type="project" value="UniProtKB-UniRule"/>
</dbReference>
<dbReference type="EC" id="2.1.1.177" evidence="5"/>
<dbReference type="OrthoDB" id="9806643at2"/>
<keyword evidence="7" id="KW-1185">Reference proteome</keyword>
<comment type="caution">
    <text evidence="5">Lacks conserved residue(s) required for the propagation of feature annotation.</text>
</comment>
<dbReference type="InterPro" id="IPR029026">
    <property type="entry name" value="tRNA_m1G_MTases_N"/>
</dbReference>
<dbReference type="PANTHER" id="PTHR33603:SF1">
    <property type="entry name" value="RIBOSOMAL RNA LARGE SUBUNIT METHYLTRANSFERASE H"/>
    <property type="match status" value="1"/>
</dbReference>
<sequence>MKINLICVGSLEKKFGDIYKTYIDKLPSYVSFNAIELKERKDENINLKKQKETEMILEKIPKNSTVYLFSLQGKNYDSIEFSGLLNEDNITFIIGGSDGVIEEEFNSTKKIKVSNMTFPHQLFRVIFSEQIYRAFSILSNKKYHK</sequence>
<comment type="catalytic activity">
    <reaction evidence="5">
        <text>pseudouridine(1915) in 23S rRNA + S-adenosyl-L-methionine = N(3)-methylpseudouridine(1915) in 23S rRNA + S-adenosyl-L-homocysteine + H(+)</text>
        <dbReference type="Rhea" id="RHEA:42752"/>
        <dbReference type="Rhea" id="RHEA-COMP:10221"/>
        <dbReference type="Rhea" id="RHEA-COMP:10222"/>
        <dbReference type="ChEBI" id="CHEBI:15378"/>
        <dbReference type="ChEBI" id="CHEBI:57856"/>
        <dbReference type="ChEBI" id="CHEBI:59789"/>
        <dbReference type="ChEBI" id="CHEBI:65314"/>
        <dbReference type="ChEBI" id="CHEBI:74486"/>
        <dbReference type="EC" id="2.1.1.177"/>
    </reaction>
</comment>
<keyword evidence="5" id="KW-0963">Cytoplasm</keyword>
<dbReference type="STRING" id="512564.MCRO_0549"/>
<dbReference type="eggNOG" id="COG1576">
    <property type="taxonomic scope" value="Bacteria"/>
</dbReference>
<feature type="binding site" evidence="5">
    <location>
        <position position="95"/>
    </location>
    <ligand>
        <name>S-adenosyl-L-methionine</name>
        <dbReference type="ChEBI" id="CHEBI:59789"/>
    </ligand>
</feature>
<proteinExistence type="inferred from homology"/>
<dbReference type="HAMAP" id="MF_00658">
    <property type="entry name" value="23SrRNA_methyltr_H"/>
    <property type="match status" value="1"/>
</dbReference>
<dbReference type="InterPro" id="IPR003742">
    <property type="entry name" value="RlmH-like"/>
</dbReference>
<evidence type="ECO:0000313" key="7">
    <source>
        <dbReference type="Proteomes" id="UP000001845"/>
    </source>
</evidence>
<dbReference type="PIRSF" id="PIRSF004505">
    <property type="entry name" value="MT_bac"/>
    <property type="match status" value="1"/>
</dbReference>
<dbReference type="EMBL" id="CP001991">
    <property type="protein sequence ID" value="ADE19554.1"/>
    <property type="molecule type" value="Genomic_DNA"/>
</dbReference>
<comment type="subcellular location">
    <subcellularLocation>
        <location evidence="5">Cytoplasm</location>
    </subcellularLocation>
</comment>
<dbReference type="Pfam" id="PF02590">
    <property type="entry name" value="SPOUT_MTase"/>
    <property type="match status" value="1"/>
</dbReference>
<dbReference type="KEGG" id="mcd:MCRO_0549"/>
<name>D5E5X5_MYCCM</name>
<dbReference type="HOGENOM" id="CLU_100552_2_0_14"/>
<keyword evidence="2 5" id="KW-0808">Transferase</keyword>
<reference key="2">
    <citation type="submission" date="2010-03" db="EMBL/GenBank/DDBJ databases">
        <authorList>
            <person name="Ma Z."/>
            <person name="Wang X."/>
            <person name="Liu H."/>
        </authorList>
    </citation>
    <scope>NUCLEOTIDE SEQUENCE</scope>
    <source>
        <strain>MP145</strain>
    </source>
</reference>
<dbReference type="PANTHER" id="PTHR33603">
    <property type="entry name" value="METHYLTRANSFERASE"/>
    <property type="match status" value="1"/>
</dbReference>
<comment type="subunit">
    <text evidence="5">Homodimer.</text>
</comment>
<accession>D5E5X5</accession>
<evidence type="ECO:0000256" key="1">
    <source>
        <dbReference type="ARBA" id="ARBA00022603"/>
    </source>
</evidence>
<evidence type="ECO:0000256" key="4">
    <source>
        <dbReference type="ARBA" id="ARBA00038303"/>
    </source>
</evidence>
<dbReference type="Gene3D" id="3.40.1280.10">
    <property type="match status" value="1"/>
</dbReference>